<name>A0A2P2IWN5_RHIMU</name>
<sequence length="25" mass="2979">MYCNMISFLISQLNENMKAVAQDWK</sequence>
<protein>
    <submittedName>
        <fullName evidence="1">Uncharacterized protein</fullName>
    </submittedName>
</protein>
<proteinExistence type="predicted"/>
<reference evidence="1" key="1">
    <citation type="submission" date="2018-02" db="EMBL/GenBank/DDBJ databases">
        <title>Rhizophora mucronata_Transcriptome.</title>
        <authorList>
            <person name="Meera S.P."/>
            <person name="Sreeshan A."/>
            <person name="Augustine A."/>
        </authorList>
    </citation>
    <scope>NUCLEOTIDE SEQUENCE</scope>
    <source>
        <tissue evidence="1">Leaf</tissue>
    </source>
</reference>
<accession>A0A2P2IWN5</accession>
<evidence type="ECO:0000313" key="1">
    <source>
        <dbReference type="EMBL" id="MBW85634.1"/>
    </source>
</evidence>
<dbReference type="AlphaFoldDB" id="A0A2P2IWN5"/>
<organism evidence="1">
    <name type="scientific">Rhizophora mucronata</name>
    <name type="common">Asiatic mangrove</name>
    <dbReference type="NCBI Taxonomy" id="61149"/>
    <lineage>
        <taxon>Eukaryota</taxon>
        <taxon>Viridiplantae</taxon>
        <taxon>Streptophyta</taxon>
        <taxon>Embryophyta</taxon>
        <taxon>Tracheophyta</taxon>
        <taxon>Spermatophyta</taxon>
        <taxon>Magnoliopsida</taxon>
        <taxon>eudicotyledons</taxon>
        <taxon>Gunneridae</taxon>
        <taxon>Pentapetalae</taxon>
        <taxon>rosids</taxon>
        <taxon>fabids</taxon>
        <taxon>Malpighiales</taxon>
        <taxon>Rhizophoraceae</taxon>
        <taxon>Rhizophora</taxon>
    </lineage>
</organism>
<dbReference type="EMBL" id="GGEC01005151">
    <property type="protein sequence ID" value="MBW85634.1"/>
    <property type="molecule type" value="Transcribed_RNA"/>
</dbReference>